<evidence type="ECO:0000313" key="1">
    <source>
        <dbReference type="EMBL" id="MDG4980284.1"/>
    </source>
</evidence>
<evidence type="ECO:0000313" key="2">
    <source>
        <dbReference type="Proteomes" id="UP001152656"/>
    </source>
</evidence>
<proteinExistence type="predicted"/>
<comment type="caution">
    <text evidence="1">The sequence shown here is derived from an EMBL/GenBank/DDBJ whole genome shotgun (WGS) entry which is preliminary data.</text>
</comment>
<protein>
    <submittedName>
        <fullName evidence="1">Tail assembly chaperone</fullName>
    </submittedName>
</protein>
<gene>
    <name evidence="1" type="ORF">OGZ39_01230</name>
</gene>
<dbReference type="InterPro" id="IPR024410">
    <property type="entry name" value="Phage_TAC_12"/>
</dbReference>
<accession>A0A9X4S3D9</accession>
<name>A0A9X4S3D9_9LACT</name>
<sequence length="120" mass="13645">MELTINGKQYEFKFGTKFVRELDKLFPIMQEGIAFGMGLSAKFIPELKSANINALATILYIANRTESPKVSQGDIDDFIDECEDIEKLFDDVLKELSESNAGKMAMKMIEERVKKAERNN</sequence>
<dbReference type="EMBL" id="JAOWLP010000001">
    <property type="protein sequence ID" value="MDG4980284.1"/>
    <property type="molecule type" value="Genomic_DNA"/>
</dbReference>
<dbReference type="Pfam" id="PF12363">
    <property type="entry name" value="Phage_TAC_12"/>
    <property type="match status" value="1"/>
</dbReference>
<dbReference type="Proteomes" id="UP001152656">
    <property type="component" value="Unassembled WGS sequence"/>
</dbReference>
<dbReference type="RefSeq" id="WP_278215854.1">
    <property type="nucleotide sequence ID" value="NZ_JAOWLP010000001.1"/>
</dbReference>
<dbReference type="AlphaFoldDB" id="A0A9X4S3D9"/>
<reference evidence="1" key="1">
    <citation type="submission" date="2022-10" db="EMBL/GenBank/DDBJ databases">
        <authorList>
            <person name="Turner M.S."/>
            <person name="Huang W."/>
        </authorList>
    </citation>
    <scope>NUCLEOTIDE SEQUENCE</scope>
    <source>
        <strain evidence="1">581</strain>
    </source>
</reference>
<reference evidence="1" key="2">
    <citation type="journal article" date="2023" name="Food Microbiol.">
        <title>Evaluation of the fermentation potential of lactic acid bacteria isolated from herbs, fruits and vegetables as starter cultures in nut-based milk alternatives.</title>
        <authorList>
            <person name="Huang W."/>
            <person name="Dong A."/>
            <person name="Pham H.T."/>
            <person name="Zhou C."/>
            <person name="Huo Z."/>
            <person name="Watjen A.P."/>
            <person name="Prakash S."/>
            <person name="Bang-Berthelsen C.H."/>
            <person name="Turner M.S."/>
        </authorList>
    </citation>
    <scope>NUCLEOTIDE SEQUENCE</scope>
    <source>
        <strain evidence="1">581</strain>
    </source>
</reference>
<organism evidence="1 2">
    <name type="scientific">Lactococcus lactis</name>
    <dbReference type="NCBI Taxonomy" id="1358"/>
    <lineage>
        <taxon>Bacteria</taxon>
        <taxon>Bacillati</taxon>
        <taxon>Bacillota</taxon>
        <taxon>Bacilli</taxon>
        <taxon>Lactobacillales</taxon>
        <taxon>Streptococcaceae</taxon>
        <taxon>Lactococcus</taxon>
    </lineage>
</organism>